<feature type="transmembrane region" description="Helical" evidence="1">
    <location>
        <begin position="305"/>
        <end position="324"/>
    </location>
</feature>
<dbReference type="PATRIC" id="fig|294699.3.peg.1024"/>
<keyword evidence="1" id="KW-0812">Transmembrane</keyword>
<sequence>MNSEKLWNERFSRYVVEVRRYLRYMLNDHLLFVVLIGLSAGAVIYEKWVRELSPQFPYAIVEAFVLALFVTPSSVRTFLQEADIVFLTPAETKLRPYIQRSLLFSFAVQTLFLLVGLLVIVPLHLRFASMPLSFFSFFLWIWKGWNVWIHWRETHWVERKEIFSNIGRFLLNGVVVYLLLVDVPKFLFLILLVIVTCITIYFWNETKRKPLPWEALIWQEAQAMRRFYRLANLFTDVPHMKEKAKRRLWLDVLLRFSSDFHKEEAFRYLYVRTFSRAGDYFGIYVRLTMIGCVLIYIVPTEYGKALAACFFLYATGIQLFVLSNHHRGHVLVRLYPLPSSTRKKAVLQLLFLLLVVQNLVFVLILTIRNYWVSSAWTLGLGLCFIYWLVFGYFSNRWRGIK</sequence>
<reference evidence="2 3" key="1">
    <citation type="journal article" date="2006" name="Syst. Appl. Microbiol.">
        <title>Anoxybacillus amylolyticus sp. nov., a thermophilic amylase producing bacterium isolated from Mount Rittmann (Antarctica).</title>
        <authorList>
            <person name="Poli A."/>
            <person name="Esposito E."/>
            <person name="Lama L."/>
            <person name="Orlando P."/>
            <person name="Nicolaus G."/>
            <person name="de Appolonia F."/>
            <person name="Gambacorta A."/>
            <person name="Nicolaus B."/>
        </authorList>
    </citation>
    <scope>NUCLEOTIDE SEQUENCE [LARGE SCALE GENOMIC DNA]</scope>
    <source>
        <strain evidence="2 3">DSM 15939</strain>
    </source>
</reference>
<feature type="transmembrane region" description="Helical" evidence="1">
    <location>
        <begin position="100"/>
        <end position="119"/>
    </location>
</feature>
<feature type="transmembrane region" description="Helical" evidence="1">
    <location>
        <begin position="186"/>
        <end position="203"/>
    </location>
</feature>
<protein>
    <submittedName>
        <fullName evidence="2">Bacterial ABC transporter EcsB family protein</fullName>
    </submittedName>
</protein>
<evidence type="ECO:0000313" key="3">
    <source>
        <dbReference type="Proteomes" id="UP000076865"/>
    </source>
</evidence>
<accession>A0A167TNL4</accession>
<feature type="transmembrane region" description="Helical" evidence="1">
    <location>
        <begin position="162"/>
        <end position="180"/>
    </location>
</feature>
<dbReference type="PIRSF" id="PIRSF037259">
    <property type="entry name" value="EcsB_ABC"/>
    <property type="match status" value="1"/>
</dbReference>
<dbReference type="OrthoDB" id="2447941at2"/>
<feature type="transmembrane region" description="Helical" evidence="1">
    <location>
        <begin position="373"/>
        <end position="393"/>
    </location>
</feature>
<dbReference type="EMBL" id="CP015438">
    <property type="protein sequence ID" value="ANB61614.1"/>
    <property type="molecule type" value="Genomic_DNA"/>
</dbReference>
<feature type="transmembrane region" description="Helical" evidence="1">
    <location>
        <begin position="21"/>
        <end position="44"/>
    </location>
</feature>
<feature type="transmembrane region" description="Helical" evidence="1">
    <location>
        <begin position="345"/>
        <end position="367"/>
    </location>
</feature>
<evidence type="ECO:0000313" key="2">
    <source>
        <dbReference type="EMBL" id="ANB61614.1"/>
    </source>
</evidence>
<keyword evidence="1" id="KW-0472">Membrane</keyword>
<feature type="transmembrane region" description="Helical" evidence="1">
    <location>
        <begin position="280"/>
        <end position="299"/>
    </location>
</feature>
<evidence type="ECO:0000256" key="1">
    <source>
        <dbReference type="SAM" id="Phobius"/>
    </source>
</evidence>
<feature type="transmembrane region" description="Helical" evidence="1">
    <location>
        <begin position="125"/>
        <end position="142"/>
    </location>
</feature>
<keyword evidence="1" id="KW-1133">Transmembrane helix</keyword>
<dbReference type="RefSeq" id="WP_066323179.1">
    <property type="nucleotide sequence ID" value="NZ_CP015438.1"/>
</dbReference>
<organism evidence="2 3">
    <name type="scientific">Anoxybacteroides amylolyticum</name>
    <dbReference type="NCBI Taxonomy" id="294699"/>
    <lineage>
        <taxon>Bacteria</taxon>
        <taxon>Bacillati</taxon>
        <taxon>Bacillota</taxon>
        <taxon>Bacilli</taxon>
        <taxon>Bacillales</taxon>
        <taxon>Anoxybacillaceae</taxon>
        <taxon>Anoxybacteroides</taxon>
    </lineage>
</organism>
<keyword evidence="3" id="KW-1185">Reference proteome</keyword>
<dbReference type="KEGG" id="aamy:GFC30_1032"/>
<dbReference type="AlphaFoldDB" id="A0A167TNL4"/>
<proteinExistence type="predicted"/>
<dbReference type="Proteomes" id="UP000076865">
    <property type="component" value="Chromosome"/>
</dbReference>
<gene>
    <name evidence="2" type="ORF">GFC30_1032</name>
</gene>
<feature type="transmembrane region" description="Helical" evidence="1">
    <location>
        <begin position="56"/>
        <end position="79"/>
    </location>
</feature>
<dbReference type="Pfam" id="PF05975">
    <property type="entry name" value="EcsB"/>
    <property type="match status" value="1"/>
</dbReference>
<name>A0A167TNL4_9BACL</name>
<dbReference type="InterPro" id="IPR010288">
    <property type="entry name" value="EcsB_ABC"/>
</dbReference>
<dbReference type="GO" id="GO:0016020">
    <property type="term" value="C:membrane"/>
    <property type="evidence" value="ECO:0007669"/>
    <property type="project" value="InterPro"/>
</dbReference>